<dbReference type="RefSeq" id="WP_012676105.1">
    <property type="nucleotide sequence ID" value="NC_012440.1"/>
</dbReference>
<protein>
    <submittedName>
        <fullName evidence="10">Flagellar protein export ATPase FliI</fullName>
        <ecNumber evidence="10">3.6.3.14</ecNumber>
    </submittedName>
</protein>
<dbReference type="PANTHER" id="PTHR15184">
    <property type="entry name" value="ATP SYNTHASE"/>
    <property type="match status" value="1"/>
</dbReference>
<dbReference type="PANTHER" id="PTHR15184:SF9">
    <property type="entry name" value="SPI-1 TYPE 3 SECRETION SYSTEM ATPASE"/>
    <property type="match status" value="1"/>
</dbReference>
<dbReference type="GO" id="GO:0005737">
    <property type="term" value="C:cytoplasm"/>
    <property type="evidence" value="ECO:0007669"/>
    <property type="project" value="UniProtKB-SubCell"/>
</dbReference>
<keyword evidence="3" id="KW-0963">Cytoplasm</keyword>
<dbReference type="eggNOG" id="COG1157">
    <property type="taxonomic scope" value="Bacteria"/>
</dbReference>
<dbReference type="STRING" id="123214.PERMA_0715"/>
<dbReference type="Pfam" id="PF18269">
    <property type="entry name" value="T3SS_ATPase_C"/>
    <property type="match status" value="1"/>
</dbReference>
<comment type="catalytic activity">
    <reaction evidence="8">
        <text>ATP + H2O + cellular proteinSide 1 = ADP + phosphate + cellular proteinSide 2.</text>
        <dbReference type="EC" id="7.4.2.8"/>
    </reaction>
</comment>
<proteinExistence type="predicted"/>
<evidence type="ECO:0000259" key="9">
    <source>
        <dbReference type="SMART" id="SM00382"/>
    </source>
</evidence>
<dbReference type="AlphaFoldDB" id="C0QPA7"/>
<dbReference type="EC" id="3.6.3.14" evidence="10"/>
<dbReference type="GO" id="GO:0030257">
    <property type="term" value="C:type III protein secretion system complex"/>
    <property type="evidence" value="ECO:0007669"/>
    <property type="project" value="InterPro"/>
</dbReference>
<dbReference type="SUPFAM" id="SSF52540">
    <property type="entry name" value="P-loop containing nucleoside triphosphate hydrolases"/>
    <property type="match status" value="1"/>
</dbReference>
<feature type="domain" description="AAA+ ATPase" evidence="9">
    <location>
        <begin position="147"/>
        <end position="330"/>
    </location>
</feature>
<evidence type="ECO:0000256" key="6">
    <source>
        <dbReference type="ARBA" id="ARBA00022927"/>
    </source>
</evidence>
<dbReference type="InterPro" id="IPR050053">
    <property type="entry name" value="ATPase_alpha/beta_chains"/>
</dbReference>
<keyword evidence="5" id="KW-0067">ATP-binding</keyword>
<dbReference type="InterPro" id="IPR040627">
    <property type="entry name" value="T3SS_ATPase_C"/>
</dbReference>
<dbReference type="OrthoDB" id="9802718at2"/>
<dbReference type="GO" id="GO:0030254">
    <property type="term" value="P:protein secretion by the type III secretion system"/>
    <property type="evidence" value="ECO:0007669"/>
    <property type="project" value="InterPro"/>
</dbReference>
<dbReference type="InterPro" id="IPR005714">
    <property type="entry name" value="ATPase_T3SS_FliI/YscN"/>
</dbReference>
<dbReference type="PaxDb" id="123214-PERMA_0715"/>
<dbReference type="Pfam" id="PF02874">
    <property type="entry name" value="ATP-synt_ab_N"/>
    <property type="match status" value="1"/>
</dbReference>
<dbReference type="PROSITE" id="PS00152">
    <property type="entry name" value="ATPASE_ALPHA_BETA"/>
    <property type="match status" value="1"/>
</dbReference>
<keyword evidence="11" id="KW-1185">Reference proteome</keyword>
<comment type="subcellular location">
    <subcellularLocation>
        <location evidence="1">Cytoplasm</location>
    </subcellularLocation>
</comment>
<dbReference type="KEGG" id="pmx:PERMA_0715"/>
<dbReference type="Proteomes" id="UP000001366">
    <property type="component" value="Chromosome"/>
</dbReference>
<evidence type="ECO:0000256" key="4">
    <source>
        <dbReference type="ARBA" id="ARBA00022741"/>
    </source>
</evidence>
<accession>C0QPA7</accession>
<evidence type="ECO:0000313" key="11">
    <source>
        <dbReference type="Proteomes" id="UP000001366"/>
    </source>
</evidence>
<keyword evidence="6" id="KW-0653">Protein transport</keyword>
<dbReference type="InterPro" id="IPR027417">
    <property type="entry name" value="P-loop_NTPase"/>
</dbReference>
<dbReference type="Pfam" id="PF00006">
    <property type="entry name" value="ATP-synt_ab"/>
    <property type="match status" value="1"/>
</dbReference>
<dbReference type="GO" id="GO:0016887">
    <property type="term" value="F:ATP hydrolysis activity"/>
    <property type="evidence" value="ECO:0007669"/>
    <property type="project" value="InterPro"/>
</dbReference>
<keyword evidence="10" id="KW-0282">Flagellum</keyword>
<dbReference type="FunFam" id="3.40.50.12240:FF:000002">
    <property type="entry name" value="Flagellum-specific ATP synthase FliI"/>
    <property type="match status" value="1"/>
</dbReference>
<dbReference type="Gene3D" id="3.40.50.12240">
    <property type="match status" value="1"/>
</dbReference>
<evidence type="ECO:0000313" key="10">
    <source>
        <dbReference type="EMBL" id="ACO03866.1"/>
    </source>
</evidence>
<evidence type="ECO:0000256" key="3">
    <source>
        <dbReference type="ARBA" id="ARBA00022490"/>
    </source>
</evidence>
<keyword evidence="10" id="KW-0966">Cell projection</keyword>
<dbReference type="SMART" id="SM00382">
    <property type="entry name" value="AAA"/>
    <property type="match status" value="1"/>
</dbReference>
<gene>
    <name evidence="10" type="primary">fliI</name>
    <name evidence="10" type="ordered locus">PERMA_0715</name>
</gene>
<keyword evidence="4" id="KW-0547">Nucleotide-binding</keyword>
<keyword evidence="10" id="KW-0378">Hydrolase</keyword>
<reference evidence="10 11" key="1">
    <citation type="journal article" date="2009" name="J. Bacteriol.">
        <title>Complete and draft genome sequences of six members of the Aquificales.</title>
        <authorList>
            <person name="Reysenbach A.L."/>
            <person name="Hamamura N."/>
            <person name="Podar M."/>
            <person name="Griffiths E."/>
            <person name="Ferreira S."/>
            <person name="Hochstein R."/>
            <person name="Heidelberg J."/>
            <person name="Johnson J."/>
            <person name="Mead D."/>
            <person name="Pohorille A."/>
            <person name="Sarmiento M."/>
            <person name="Schweighofer K."/>
            <person name="Seshadri R."/>
            <person name="Voytek M.A."/>
        </authorList>
    </citation>
    <scope>NUCLEOTIDE SEQUENCE [LARGE SCALE GENOMIC DNA]</scope>
    <source>
        <strain evidence="11">DSM 14350 / EX-H1</strain>
    </source>
</reference>
<dbReference type="GO" id="GO:0008564">
    <property type="term" value="F:protein-exporting ATPase activity"/>
    <property type="evidence" value="ECO:0007669"/>
    <property type="project" value="UniProtKB-EC"/>
</dbReference>
<organism evidence="10 11">
    <name type="scientific">Persephonella marina (strain DSM 14350 / EX-H1)</name>
    <dbReference type="NCBI Taxonomy" id="123214"/>
    <lineage>
        <taxon>Bacteria</taxon>
        <taxon>Pseudomonadati</taxon>
        <taxon>Aquificota</taxon>
        <taxon>Aquificia</taxon>
        <taxon>Aquificales</taxon>
        <taxon>Hydrogenothermaceae</taxon>
        <taxon>Persephonella</taxon>
    </lineage>
</organism>
<keyword evidence="7" id="KW-1278">Translocase</keyword>
<dbReference type="NCBIfam" id="TIGR01026">
    <property type="entry name" value="fliI_yscN"/>
    <property type="match status" value="1"/>
</dbReference>
<evidence type="ECO:0000256" key="7">
    <source>
        <dbReference type="ARBA" id="ARBA00022967"/>
    </source>
</evidence>
<dbReference type="GO" id="GO:0046933">
    <property type="term" value="F:proton-transporting ATP synthase activity, rotational mechanism"/>
    <property type="evidence" value="ECO:0007669"/>
    <property type="project" value="TreeGrafter"/>
</dbReference>
<dbReference type="CDD" id="cd01136">
    <property type="entry name" value="ATPase_flagellum-secretory_path_III"/>
    <property type="match status" value="1"/>
</dbReference>
<dbReference type="GO" id="GO:0005524">
    <property type="term" value="F:ATP binding"/>
    <property type="evidence" value="ECO:0007669"/>
    <property type="project" value="UniProtKB-KW"/>
</dbReference>
<evidence type="ECO:0000256" key="8">
    <source>
        <dbReference type="ARBA" id="ARBA00034006"/>
    </source>
</evidence>
<sequence length="443" mass="48765">MRLKERLRSIPRYKVKGKITGVVGPVIEAVLPKVSIGDACILENGLEAEVVGFKDGKTLLMAFDDTIGIRVGSWVEARQEPVSIEVGEELLGTVLDPFGKPLNKDRINPSHHYYLKNATINPLDRERIKEPLDVGVRSINALLTIGKGQRIGIFSGAGVGKSTLLGMISRFTEADVNVIALIGERGREVREFIEDNLGEEGLKKSVVIVATSDQTPLAKIRAAYSAIAVAKFFSNSGKNVLFLLDSLTRLAMAQREIGLAVGEPPTTKGYTPSVFALLPKFIEQAGNFYNRGSITGIYTVLVEGDDITMDPVADAAMGFLDGHIVLSRELANKRVFPAIDVLKSVSRLMPQIVSDDILKYQGIFTEIESIYREAEDMINLGLYKKGTTPKVDLAIQMHSRMEGFIKQDMHKKVTLNESFKQLEELIDLIVKEGGEKYGISWDL</sequence>
<dbReference type="InterPro" id="IPR004100">
    <property type="entry name" value="ATPase_F1/V1/A1_a/bsu_N"/>
</dbReference>
<dbReference type="InterPro" id="IPR003593">
    <property type="entry name" value="AAA+_ATPase"/>
</dbReference>
<keyword evidence="10" id="KW-0969">Cilium</keyword>
<dbReference type="EMBL" id="CP001230">
    <property type="protein sequence ID" value="ACO03866.1"/>
    <property type="molecule type" value="Genomic_DNA"/>
</dbReference>
<dbReference type="InterPro" id="IPR000194">
    <property type="entry name" value="ATPase_F1/V1/A1_a/bsu_nucl-bd"/>
</dbReference>
<dbReference type="InterPro" id="IPR020003">
    <property type="entry name" value="ATPase_a/bsu_AS"/>
</dbReference>
<dbReference type="CDD" id="cd18117">
    <property type="entry name" value="ATP-synt_flagellum-secretory_path_III_N"/>
    <property type="match status" value="1"/>
</dbReference>
<dbReference type="HOGENOM" id="CLU_022398_5_1_0"/>
<evidence type="ECO:0000256" key="1">
    <source>
        <dbReference type="ARBA" id="ARBA00004496"/>
    </source>
</evidence>
<evidence type="ECO:0000256" key="5">
    <source>
        <dbReference type="ARBA" id="ARBA00022840"/>
    </source>
</evidence>
<keyword evidence="2" id="KW-0813">Transport</keyword>
<name>C0QPA7_PERMH</name>
<evidence type="ECO:0000256" key="2">
    <source>
        <dbReference type="ARBA" id="ARBA00022448"/>
    </source>
</evidence>